<dbReference type="InterPro" id="IPR044770">
    <property type="entry name" value="MFS_spinster-like"/>
</dbReference>
<keyword evidence="2" id="KW-0813">Transport</keyword>
<evidence type="ECO:0000259" key="7">
    <source>
        <dbReference type="PROSITE" id="PS50850"/>
    </source>
</evidence>
<feature type="transmembrane region" description="Helical" evidence="6">
    <location>
        <begin position="197"/>
        <end position="218"/>
    </location>
</feature>
<protein>
    <submittedName>
        <fullName evidence="8">MFS transporter</fullName>
    </submittedName>
</protein>
<dbReference type="PROSITE" id="PS50850">
    <property type="entry name" value="MFS"/>
    <property type="match status" value="1"/>
</dbReference>
<dbReference type="InterPro" id="IPR011701">
    <property type="entry name" value="MFS"/>
</dbReference>
<evidence type="ECO:0000256" key="6">
    <source>
        <dbReference type="SAM" id="Phobius"/>
    </source>
</evidence>
<feature type="transmembrane region" description="Helical" evidence="6">
    <location>
        <begin position="355"/>
        <end position="376"/>
    </location>
</feature>
<organism evidence="8 9">
    <name type="scientific">Roseateles violae</name>
    <dbReference type="NCBI Taxonomy" id="3058042"/>
    <lineage>
        <taxon>Bacteria</taxon>
        <taxon>Pseudomonadati</taxon>
        <taxon>Pseudomonadota</taxon>
        <taxon>Betaproteobacteria</taxon>
        <taxon>Burkholderiales</taxon>
        <taxon>Sphaerotilaceae</taxon>
        <taxon>Roseateles</taxon>
    </lineage>
</organism>
<feature type="transmembrane region" description="Helical" evidence="6">
    <location>
        <begin position="294"/>
        <end position="318"/>
    </location>
</feature>
<feature type="transmembrane region" description="Helical" evidence="6">
    <location>
        <begin position="95"/>
        <end position="114"/>
    </location>
</feature>
<keyword evidence="3 6" id="KW-0812">Transmembrane</keyword>
<feature type="transmembrane region" description="Helical" evidence="6">
    <location>
        <begin position="330"/>
        <end position="349"/>
    </location>
</feature>
<dbReference type="InterPro" id="IPR020846">
    <property type="entry name" value="MFS_dom"/>
</dbReference>
<feature type="domain" description="Major facilitator superfamily (MFS) profile" evidence="7">
    <location>
        <begin position="29"/>
        <end position="445"/>
    </location>
</feature>
<sequence length="461" mass="49219">MSFTTSSQPSAARQAAARSGDAAPSAWYALAVLTVVTLLAFVDRGVLVLQAEQIRKSMDLSDFQVGLMQGTGVAIFAGLASYPLGWLADRFDRRLVLAGCVLLWSAAVLASGLAQSYPMLLLSTALVGAGEAGLVPIVYAMIPELFGESKRQTANSVYALASQATGALALALCGWVVGWVEAVRPLLGAELQLLDGWRLSFFAVVLPTPLMMLALFTIRLRRRMPKRAEPATTGGRRPPSAEVRVTPYLRRHWQALSCFFGGVGMTIFGFNAVGSWLAVIYARVFGQTPQQLGAVLGTMVLVATATGFVLSVYGMRFLSRRAGMRANIRALWISVATAVLCFAMMLLATSAHQMYAIQGLYIFLMTTAVMVYPTALQSLAPDALRARLVALMSVLSAGLVAIAPPIVGLVSDHFFQQRPNGLLIAAVTVAIPALLLGMALLIRCERLYEATVQAAREGSAS</sequence>
<feature type="transmembrane region" description="Helical" evidence="6">
    <location>
        <begin position="120"/>
        <end position="142"/>
    </location>
</feature>
<dbReference type="EMBL" id="JAUHHC010000003">
    <property type="protein sequence ID" value="MDN3921477.1"/>
    <property type="molecule type" value="Genomic_DNA"/>
</dbReference>
<evidence type="ECO:0000256" key="1">
    <source>
        <dbReference type="ARBA" id="ARBA00004141"/>
    </source>
</evidence>
<dbReference type="PANTHER" id="PTHR23505:SF79">
    <property type="entry name" value="PROTEIN SPINSTER"/>
    <property type="match status" value="1"/>
</dbReference>
<feature type="transmembrane region" description="Helical" evidence="6">
    <location>
        <begin position="154"/>
        <end position="177"/>
    </location>
</feature>
<evidence type="ECO:0000256" key="3">
    <source>
        <dbReference type="ARBA" id="ARBA00022692"/>
    </source>
</evidence>
<proteinExistence type="predicted"/>
<comment type="caution">
    <text evidence="8">The sequence shown here is derived from an EMBL/GenBank/DDBJ whole genome shotgun (WGS) entry which is preliminary data.</text>
</comment>
<evidence type="ECO:0000313" key="9">
    <source>
        <dbReference type="Proteomes" id="UP001228044"/>
    </source>
</evidence>
<evidence type="ECO:0000256" key="2">
    <source>
        <dbReference type="ARBA" id="ARBA00022448"/>
    </source>
</evidence>
<feature type="transmembrane region" description="Helical" evidence="6">
    <location>
        <begin position="258"/>
        <end position="282"/>
    </location>
</feature>
<feature type="transmembrane region" description="Helical" evidence="6">
    <location>
        <begin position="67"/>
        <end position="88"/>
    </location>
</feature>
<name>A0ABT8DT40_9BURK</name>
<dbReference type="InterPro" id="IPR036259">
    <property type="entry name" value="MFS_trans_sf"/>
</dbReference>
<dbReference type="PANTHER" id="PTHR23505">
    <property type="entry name" value="SPINSTER"/>
    <property type="match status" value="1"/>
</dbReference>
<keyword evidence="9" id="KW-1185">Reference proteome</keyword>
<dbReference type="Proteomes" id="UP001228044">
    <property type="component" value="Unassembled WGS sequence"/>
</dbReference>
<gene>
    <name evidence="8" type="ORF">QWJ38_14385</name>
</gene>
<evidence type="ECO:0000256" key="4">
    <source>
        <dbReference type="ARBA" id="ARBA00022989"/>
    </source>
</evidence>
<comment type="subcellular location">
    <subcellularLocation>
        <location evidence="1">Membrane</location>
        <topology evidence="1">Multi-pass membrane protein</topology>
    </subcellularLocation>
</comment>
<reference evidence="8 9" key="1">
    <citation type="submission" date="2023-06" db="EMBL/GenBank/DDBJ databases">
        <title>Pelomonas sp. PFR6 16S ribosomal RNA gene Genome sequencing and assembly.</title>
        <authorList>
            <person name="Woo H."/>
        </authorList>
    </citation>
    <scope>NUCLEOTIDE SEQUENCE [LARGE SCALE GENOMIC DNA]</scope>
    <source>
        <strain evidence="8 9">PFR6</strain>
    </source>
</reference>
<dbReference type="RefSeq" id="WP_290359766.1">
    <property type="nucleotide sequence ID" value="NZ_JAUHHC010000003.1"/>
</dbReference>
<keyword evidence="5 6" id="KW-0472">Membrane</keyword>
<feature type="transmembrane region" description="Helical" evidence="6">
    <location>
        <begin position="388"/>
        <end position="410"/>
    </location>
</feature>
<dbReference type="Pfam" id="PF07690">
    <property type="entry name" value="MFS_1"/>
    <property type="match status" value="1"/>
</dbReference>
<keyword evidence="4 6" id="KW-1133">Transmembrane helix</keyword>
<feature type="transmembrane region" description="Helical" evidence="6">
    <location>
        <begin position="26"/>
        <end position="47"/>
    </location>
</feature>
<dbReference type="Gene3D" id="1.20.1250.20">
    <property type="entry name" value="MFS general substrate transporter like domains"/>
    <property type="match status" value="1"/>
</dbReference>
<evidence type="ECO:0000256" key="5">
    <source>
        <dbReference type="ARBA" id="ARBA00023136"/>
    </source>
</evidence>
<accession>A0ABT8DT40</accession>
<dbReference type="SUPFAM" id="SSF103473">
    <property type="entry name" value="MFS general substrate transporter"/>
    <property type="match status" value="1"/>
</dbReference>
<evidence type="ECO:0000313" key="8">
    <source>
        <dbReference type="EMBL" id="MDN3921477.1"/>
    </source>
</evidence>
<feature type="transmembrane region" description="Helical" evidence="6">
    <location>
        <begin position="422"/>
        <end position="442"/>
    </location>
</feature>